<dbReference type="SUPFAM" id="SSF53474">
    <property type="entry name" value="alpha/beta-Hydrolases"/>
    <property type="match status" value="1"/>
</dbReference>
<dbReference type="InterPro" id="IPR029058">
    <property type="entry name" value="AB_hydrolase_fold"/>
</dbReference>
<dbReference type="PANTHER" id="PTHR42776:SF13">
    <property type="entry name" value="DIPEPTIDYL-PEPTIDASE 5"/>
    <property type="match status" value="1"/>
</dbReference>
<dbReference type="Pfam" id="PF07676">
    <property type="entry name" value="PD40"/>
    <property type="match status" value="1"/>
</dbReference>
<dbReference type="Pfam" id="PF00326">
    <property type="entry name" value="Peptidase_S9"/>
    <property type="match status" value="1"/>
</dbReference>
<keyword evidence="3" id="KW-0720">Serine protease</keyword>
<evidence type="ECO:0000256" key="2">
    <source>
        <dbReference type="ARBA" id="ARBA00022801"/>
    </source>
</evidence>
<accession>A0ABT5ICN1</accession>
<proteinExistence type="predicted"/>
<evidence type="ECO:0000256" key="4">
    <source>
        <dbReference type="SAM" id="SignalP"/>
    </source>
</evidence>
<dbReference type="Gene3D" id="3.40.50.1820">
    <property type="entry name" value="alpha/beta hydrolase"/>
    <property type="match status" value="1"/>
</dbReference>
<keyword evidence="1 4" id="KW-0732">Signal</keyword>
<dbReference type="InterPro" id="IPR001375">
    <property type="entry name" value="Peptidase_S9_cat"/>
</dbReference>
<evidence type="ECO:0000313" key="6">
    <source>
        <dbReference type="EMBL" id="MDC7693747.1"/>
    </source>
</evidence>
<protein>
    <submittedName>
        <fullName evidence="6">S9 family peptidase</fullName>
    </submittedName>
</protein>
<keyword evidence="2" id="KW-0378">Hydrolase</keyword>
<organism evidence="6 7">
    <name type="scientific">Asticcacaulis currens</name>
    <dbReference type="NCBI Taxonomy" id="2984210"/>
    <lineage>
        <taxon>Bacteria</taxon>
        <taxon>Pseudomonadati</taxon>
        <taxon>Pseudomonadota</taxon>
        <taxon>Alphaproteobacteria</taxon>
        <taxon>Caulobacterales</taxon>
        <taxon>Caulobacteraceae</taxon>
        <taxon>Asticcacaulis</taxon>
    </lineage>
</organism>
<dbReference type="InterPro" id="IPR011659">
    <property type="entry name" value="WD40"/>
</dbReference>
<comment type="caution">
    <text evidence="6">The sequence shown here is derived from an EMBL/GenBank/DDBJ whole genome shotgun (WGS) entry which is preliminary data.</text>
</comment>
<evidence type="ECO:0000256" key="1">
    <source>
        <dbReference type="ARBA" id="ARBA00022729"/>
    </source>
</evidence>
<dbReference type="InterPro" id="IPR011042">
    <property type="entry name" value="6-blade_b-propeller_TolB-like"/>
</dbReference>
<gene>
    <name evidence="6" type="ORF">PQU94_05565</name>
</gene>
<name>A0ABT5ICN1_9CAUL</name>
<evidence type="ECO:0000259" key="5">
    <source>
        <dbReference type="Pfam" id="PF00326"/>
    </source>
</evidence>
<evidence type="ECO:0000256" key="3">
    <source>
        <dbReference type="ARBA" id="ARBA00022825"/>
    </source>
</evidence>
<feature type="signal peptide" evidence="4">
    <location>
        <begin position="1"/>
        <end position="24"/>
    </location>
</feature>
<evidence type="ECO:0000313" key="7">
    <source>
        <dbReference type="Proteomes" id="UP001216595"/>
    </source>
</evidence>
<dbReference type="RefSeq" id="WP_272740505.1">
    <property type="nucleotide sequence ID" value="NZ_JAQQKW010000003.1"/>
</dbReference>
<feature type="chain" id="PRO_5045604133" evidence="4">
    <location>
        <begin position="25"/>
        <end position="691"/>
    </location>
</feature>
<feature type="domain" description="Peptidase S9 prolyl oligopeptidase catalytic" evidence="5">
    <location>
        <begin position="479"/>
        <end position="688"/>
    </location>
</feature>
<dbReference type="PANTHER" id="PTHR42776">
    <property type="entry name" value="SERINE PEPTIDASE S9 FAMILY MEMBER"/>
    <property type="match status" value="1"/>
</dbReference>
<dbReference type="Gene3D" id="2.120.10.30">
    <property type="entry name" value="TolB, C-terminal domain"/>
    <property type="match status" value="3"/>
</dbReference>
<keyword evidence="3" id="KW-0645">Protease</keyword>
<dbReference type="Proteomes" id="UP001216595">
    <property type="component" value="Unassembled WGS sequence"/>
</dbReference>
<dbReference type="SUPFAM" id="SSF82171">
    <property type="entry name" value="DPP6 N-terminal domain-like"/>
    <property type="match status" value="1"/>
</dbReference>
<reference evidence="6 7" key="1">
    <citation type="submission" date="2023-01" db="EMBL/GenBank/DDBJ databases">
        <title>Novel species of the genus Asticcacaulis isolated from rivers.</title>
        <authorList>
            <person name="Lu H."/>
        </authorList>
    </citation>
    <scope>NUCLEOTIDE SEQUENCE [LARGE SCALE GENOMIC DNA]</scope>
    <source>
        <strain evidence="6 7">DXS10W</strain>
    </source>
</reference>
<dbReference type="EMBL" id="JAQQKW010000003">
    <property type="protein sequence ID" value="MDC7693747.1"/>
    <property type="molecule type" value="Genomic_DNA"/>
</dbReference>
<sequence length="691" mass="76407">MKSRLLATAGLAAALLFPALSAQAQDKQPFTYDDLVAMQRLSGLTVNKAETHAAFQVRTLNAEKTKGVNSLWLSDLKTGTSKALTTASKGGALSPQWGADGALYFLSARSGSMQVWKTDLNDAEAVQVTKLPLDVGSYKLSPDGKGLVLSLAIEEACKTEEIDCTLKGQAEKKADKSTGVIYDRLFVRHWDTWADGTRNHLFYVPLGGGAVVSLTAGVDGDVPSKPFGDEAEYSFSPDGKTVYYSVRIAGKDEPRSTNFDIYKVDIATPSTQTNLTEANKAWDTGAEVSPDGKWLAYRAMKRPGFEADQFEIFLRNLATGETKQIAADWDRSADSLKWATDGKSLYVVAGDVGKTPLFRVEIASGKVTPLSKGGHMDAFAPLKDRFVFIKSGMDYPSQLFVSKPRAKLIDDGATPLTTLNDPVLQNRAFGAFEQFAFKGWNDETVHGYVLKPANYVEGKKYPVAFLIHGGPQGSFGESWSYRWNPQAYAGAGYAVIMIDFHGSTGYGQAFTDAISQHWGDRPLEDLQKGYAYALSKYSFLDQDRACALGASYGGFMINWIASQWKAPWRCLVNHDGLFDNRSMGYATEELWFSEWENGGNVYDHPENYDKFNPALHAKDWSVPMLVIHSDQDFRVIPEQGIGAFTALQMNGVKSKFLRFPDENHWVLKPQNSLKWHRTVFDWLDEHTKAGQ</sequence>
<keyword evidence="7" id="KW-1185">Reference proteome</keyword>